<dbReference type="InterPro" id="IPR046876">
    <property type="entry name" value="Prok_STING"/>
</dbReference>
<evidence type="ECO:0000256" key="1">
    <source>
        <dbReference type="ARBA" id="ARBA00022741"/>
    </source>
</evidence>
<evidence type="ECO:0000256" key="7">
    <source>
        <dbReference type="ARBA" id="ARBA00034355"/>
    </source>
</evidence>
<comment type="similarity">
    <text evidence="4">In the C-terminal section; belongs to the bacterial STING family.</text>
</comment>
<keyword evidence="13" id="KW-1185">Reference proteome</keyword>
<evidence type="ECO:0000256" key="9">
    <source>
        <dbReference type="ARBA" id="ARBA00049230"/>
    </source>
</evidence>
<accession>A0A561PNC4</accession>
<dbReference type="GO" id="GO:0003953">
    <property type="term" value="F:NAD+ nucleosidase activity"/>
    <property type="evidence" value="ECO:0007669"/>
    <property type="project" value="UniProtKB-EC"/>
</dbReference>
<evidence type="ECO:0000256" key="4">
    <source>
        <dbReference type="ARBA" id="ARBA00034315"/>
    </source>
</evidence>
<keyword evidence="3" id="KW-0051">Antiviral defense</keyword>
<evidence type="ECO:0000259" key="11">
    <source>
        <dbReference type="Pfam" id="PF20300"/>
    </source>
</evidence>
<dbReference type="AlphaFoldDB" id="A0A561PNC4"/>
<dbReference type="GO" id="GO:0000166">
    <property type="term" value="F:nucleotide binding"/>
    <property type="evidence" value="ECO:0007669"/>
    <property type="project" value="UniProtKB-KW"/>
</dbReference>
<dbReference type="Pfam" id="PF20300">
    <property type="entry name" value="prok_STING"/>
    <property type="match status" value="1"/>
</dbReference>
<dbReference type="EMBL" id="VIWO01000005">
    <property type="protein sequence ID" value="TWF39616.1"/>
    <property type="molecule type" value="Genomic_DNA"/>
</dbReference>
<evidence type="ECO:0000256" key="5">
    <source>
        <dbReference type="ARBA" id="ARBA00034327"/>
    </source>
</evidence>
<reference evidence="12 13" key="1">
    <citation type="submission" date="2019-06" db="EMBL/GenBank/DDBJ databases">
        <title>Sorghum-associated microbial communities from plants grown in Nebraska, USA.</title>
        <authorList>
            <person name="Schachtman D."/>
        </authorList>
    </citation>
    <scope>NUCLEOTIDE SEQUENCE [LARGE SCALE GENOMIC DNA]</scope>
    <source>
        <strain evidence="12 13">1209</strain>
    </source>
</reference>
<evidence type="ECO:0000256" key="8">
    <source>
        <dbReference type="ARBA" id="ARBA00034366"/>
    </source>
</evidence>
<comment type="catalytic activity">
    <reaction evidence="9">
        <text>NAD(+) + H2O = ADP-D-ribose + nicotinamide + H(+)</text>
        <dbReference type="Rhea" id="RHEA:16301"/>
        <dbReference type="ChEBI" id="CHEBI:15377"/>
        <dbReference type="ChEBI" id="CHEBI:15378"/>
        <dbReference type="ChEBI" id="CHEBI:17154"/>
        <dbReference type="ChEBI" id="CHEBI:57540"/>
        <dbReference type="ChEBI" id="CHEBI:57967"/>
        <dbReference type="EC" id="3.2.2.5"/>
    </reaction>
</comment>
<evidence type="ECO:0000313" key="12">
    <source>
        <dbReference type="EMBL" id="TWF39616.1"/>
    </source>
</evidence>
<gene>
    <name evidence="12" type="ORF">FHW36_10553</name>
</gene>
<evidence type="ECO:0000259" key="10">
    <source>
        <dbReference type="Pfam" id="PF10137"/>
    </source>
</evidence>
<evidence type="ECO:0000256" key="3">
    <source>
        <dbReference type="ARBA" id="ARBA00023118"/>
    </source>
</evidence>
<protein>
    <recommendedName>
        <fullName evidence="6">CD-NTase-associated protein 12</fullName>
        <ecNumber evidence="5">3.2.2.5</ecNumber>
    </recommendedName>
    <alternativeName>
        <fullName evidence="7">NAD(+) hydrolase</fullName>
    </alternativeName>
    <alternativeName>
        <fullName evidence="8">TIR-STING</fullName>
    </alternativeName>
</protein>
<feature type="domain" description="Prokaryotic STING" evidence="11">
    <location>
        <begin position="153"/>
        <end position="302"/>
    </location>
</feature>
<sequence>MKPRLFLGSSSEQLTTLNEIQKLIGDVAECVPWTNAFSLNKSGLDSLIKQTRLSDFAILIATKDDLTNHRGEEVMKPRDNVIFEFGLFFGATGSEKCFLFAEEGADLPSDLDGITVAKFTRISGQYNSLDKLVETVKSKISQSSQLSELGLLPSTALAIGYYNSFVKKVCEEVHRTQYVSIDSKKVKVRDFLINVIIPESLDDNGVADFTMLYNRKHQLQKASTYIDVEMSSQGRGYAFHFKVEPTQEGHEEISLQILDVPGTLSTIVESLKLYIPAKEVGTDFDVERLEKRELFNFAKTLKYLVGKNSITKGNVKIHTDVTI</sequence>
<organism evidence="12 13">
    <name type="scientific">Chitinophaga polysaccharea</name>
    <dbReference type="NCBI Taxonomy" id="1293035"/>
    <lineage>
        <taxon>Bacteria</taxon>
        <taxon>Pseudomonadati</taxon>
        <taxon>Bacteroidota</taxon>
        <taxon>Chitinophagia</taxon>
        <taxon>Chitinophagales</taxon>
        <taxon>Chitinophagaceae</taxon>
        <taxon>Chitinophaga</taxon>
    </lineage>
</organism>
<evidence type="ECO:0000256" key="2">
    <source>
        <dbReference type="ARBA" id="ARBA00022801"/>
    </source>
</evidence>
<evidence type="ECO:0000313" key="13">
    <source>
        <dbReference type="Proteomes" id="UP000320811"/>
    </source>
</evidence>
<dbReference type="OrthoDB" id="5497289at2"/>
<dbReference type="CDD" id="cd22659">
    <property type="entry name" value="STING_bact-like"/>
    <property type="match status" value="1"/>
</dbReference>
<dbReference type="InterPro" id="IPR019302">
    <property type="entry name" value="CAP12/PCTIR_TIR_dom"/>
</dbReference>
<proteinExistence type="inferred from homology"/>
<dbReference type="GO" id="GO:0051607">
    <property type="term" value="P:defense response to virus"/>
    <property type="evidence" value="ECO:0007669"/>
    <property type="project" value="UniProtKB-KW"/>
</dbReference>
<evidence type="ECO:0000256" key="6">
    <source>
        <dbReference type="ARBA" id="ARBA00034339"/>
    </source>
</evidence>
<keyword evidence="1" id="KW-0547">Nucleotide-binding</keyword>
<dbReference type="GO" id="GO:0050135">
    <property type="term" value="F:NADP+ nucleosidase activity"/>
    <property type="evidence" value="ECO:0007669"/>
    <property type="project" value="InterPro"/>
</dbReference>
<keyword evidence="2" id="KW-0378">Hydrolase</keyword>
<name>A0A561PNC4_9BACT</name>
<feature type="domain" description="CD-NTase-associated protein 12/Pycsar effector protein TIR" evidence="10">
    <location>
        <begin position="4"/>
        <end position="120"/>
    </location>
</feature>
<dbReference type="RefSeq" id="WP_145670812.1">
    <property type="nucleotide sequence ID" value="NZ_VIWO01000005.1"/>
</dbReference>
<dbReference type="Proteomes" id="UP000320811">
    <property type="component" value="Unassembled WGS sequence"/>
</dbReference>
<dbReference type="EC" id="3.2.2.5" evidence="5"/>
<dbReference type="Pfam" id="PF10137">
    <property type="entry name" value="CAP12-PCTIR_TIR"/>
    <property type="match status" value="1"/>
</dbReference>
<comment type="caution">
    <text evidence="12">The sequence shown here is derived from an EMBL/GenBank/DDBJ whole genome shotgun (WGS) entry which is preliminary data.</text>
</comment>